<organism evidence="2 3">
    <name type="scientific">Pedobacter cryophilus</name>
    <dbReference type="NCBI Taxonomy" id="2571271"/>
    <lineage>
        <taxon>Bacteria</taxon>
        <taxon>Pseudomonadati</taxon>
        <taxon>Bacteroidota</taxon>
        <taxon>Sphingobacteriia</taxon>
        <taxon>Sphingobacteriales</taxon>
        <taxon>Sphingobacteriaceae</taxon>
        <taxon>Pedobacter</taxon>
    </lineage>
</organism>
<sequence length="355" mass="39275">MKKLSASLKAHLMAGTVFPAHPLALKADRTIDEAKQRQLSRYYMASGAGGIAVGVHSTQFEIRDPKINLLETVLKLAAEEVEKAGLNRPFIKIAGICGPTAQAKAEAELALKYGYDMGLLSMGGLQNWTEEQILDRVREVAAIIPVFGFYLQPSVGGRIFSYDFWLQFAEIENVEAIKCASFNRYQTLDVMRAVAHSSRNKQIAMYTGNDDNIIADLLSTYRFNINGKIVKKQFIGGLLGHWAVWTNKAVALLAEVKDYKANPDQAAADALLTKGIEITDVNAAMFDPANHFHGCIPGIHEILRRQGLLSGIWCLNPDEQLSAGQAEEITRVYDAYPHLNDDDFVSQFLSQDQIN</sequence>
<dbReference type="Gene3D" id="3.20.20.70">
    <property type="entry name" value="Aldolase class I"/>
    <property type="match status" value="1"/>
</dbReference>
<comment type="caution">
    <text evidence="2">The sequence shown here is derived from an EMBL/GenBank/DDBJ whole genome shotgun (WGS) entry which is preliminary data.</text>
</comment>
<evidence type="ECO:0000256" key="1">
    <source>
        <dbReference type="ARBA" id="ARBA00023239"/>
    </source>
</evidence>
<evidence type="ECO:0000313" key="3">
    <source>
        <dbReference type="Proteomes" id="UP000308181"/>
    </source>
</evidence>
<dbReference type="RefSeq" id="WP_136825914.1">
    <property type="nucleotide sequence ID" value="NZ_SWBP01000002.1"/>
</dbReference>
<dbReference type="SMART" id="SM01130">
    <property type="entry name" value="DHDPS"/>
    <property type="match status" value="1"/>
</dbReference>
<dbReference type="SUPFAM" id="SSF51569">
    <property type="entry name" value="Aldolase"/>
    <property type="match status" value="1"/>
</dbReference>
<dbReference type="InterPro" id="IPR013785">
    <property type="entry name" value="Aldolase_TIM"/>
</dbReference>
<dbReference type="OrthoDB" id="9770698at2"/>
<accession>A0A4V5NXF6</accession>
<reference evidence="2 3" key="1">
    <citation type="submission" date="2019-04" db="EMBL/GenBank/DDBJ databases">
        <title>Pedobacter sp. AR-3-17 sp. nov., isolated from Arctic soil.</title>
        <authorList>
            <person name="Dahal R.H."/>
            <person name="Kim D.-U."/>
        </authorList>
    </citation>
    <scope>NUCLEOTIDE SEQUENCE [LARGE SCALE GENOMIC DNA]</scope>
    <source>
        <strain evidence="2 3">AR-3-17</strain>
    </source>
</reference>
<evidence type="ECO:0000313" key="2">
    <source>
        <dbReference type="EMBL" id="TKB99103.1"/>
    </source>
</evidence>
<keyword evidence="1" id="KW-0456">Lyase</keyword>
<proteinExistence type="predicted"/>
<dbReference type="InterPro" id="IPR002220">
    <property type="entry name" value="DapA-like"/>
</dbReference>
<keyword evidence="3" id="KW-1185">Reference proteome</keyword>
<dbReference type="AlphaFoldDB" id="A0A4V5NXF6"/>
<dbReference type="PANTHER" id="PTHR12128:SF51">
    <property type="entry name" value="BLL4205 PROTEIN"/>
    <property type="match status" value="1"/>
</dbReference>
<dbReference type="Proteomes" id="UP000308181">
    <property type="component" value="Unassembled WGS sequence"/>
</dbReference>
<gene>
    <name evidence="2" type="ORF">FA046_08320</name>
</gene>
<name>A0A4V5NXF6_9SPHI</name>
<dbReference type="EMBL" id="SWBP01000002">
    <property type="protein sequence ID" value="TKB99103.1"/>
    <property type="molecule type" value="Genomic_DNA"/>
</dbReference>
<dbReference type="PANTHER" id="PTHR12128">
    <property type="entry name" value="DIHYDRODIPICOLINATE SYNTHASE"/>
    <property type="match status" value="1"/>
</dbReference>
<dbReference type="GO" id="GO:0008840">
    <property type="term" value="F:4-hydroxy-tetrahydrodipicolinate synthase activity"/>
    <property type="evidence" value="ECO:0007669"/>
    <property type="project" value="TreeGrafter"/>
</dbReference>
<protein>
    <submittedName>
        <fullName evidence="2">Dihydrodipicolinate synthase family protein</fullName>
    </submittedName>
</protein>